<organism evidence="8">
    <name type="scientific">Sesamum calycinum</name>
    <dbReference type="NCBI Taxonomy" id="2727403"/>
    <lineage>
        <taxon>Eukaryota</taxon>
        <taxon>Viridiplantae</taxon>
        <taxon>Streptophyta</taxon>
        <taxon>Embryophyta</taxon>
        <taxon>Tracheophyta</taxon>
        <taxon>Spermatophyta</taxon>
        <taxon>Magnoliopsida</taxon>
        <taxon>eudicotyledons</taxon>
        <taxon>Gunneridae</taxon>
        <taxon>Pentapetalae</taxon>
        <taxon>asterids</taxon>
        <taxon>lamiids</taxon>
        <taxon>Lamiales</taxon>
        <taxon>Pedaliaceae</taxon>
        <taxon>Sesamum</taxon>
    </lineage>
</organism>
<evidence type="ECO:0000256" key="4">
    <source>
        <dbReference type="ARBA" id="ARBA00022490"/>
    </source>
</evidence>
<dbReference type="Pfam" id="PF01138">
    <property type="entry name" value="RNase_PH"/>
    <property type="match status" value="1"/>
</dbReference>
<dbReference type="InterPro" id="IPR027408">
    <property type="entry name" value="PNPase/RNase_PH_dom_sf"/>
</dbReference>
<dbReference type="AlphaFoldDB" id="A0AAW2RAY5"/>
<dbReference type="GO" id="GO:0071028">
    <property type="term" value="P:nuclear mRNA surveillance"/>
    <property type="evidence" value="ECO:0007669"/>
    <property type="project" value="TreeGrafter"/>
</dbReference>
<evidence type="ECO:0000256" key="3">
    <source>
        <dbReference type="ARBA" id="ARBA00006678"/>
    </source>
</evidence>
<dbReference type="GO" id="GO:0000467">
    <property type="term" value="P:exonucleolytic trimming to generate mature 3'-end of 5.8S rRNA from tricistronic rRNA transcript (SSU-rRNA, 5.8S rRNA, LSU-rRNA)"/>
    <property type="evidence" value="ECO:0007669"/>
    <property type="project" value="TreeGrafter"/>
</dbReference>
<comment type="caution">
    <text evidence="8">The sequence shown here is derived from an EMBL/GenBank/DDBJ whole genome shotgun (WGS) entry which is preliminary data.</text>
</comment>
<dbReference type="GO" id="GO:0035925">
    <property type="term" value="F:mRNA 3'-UTR AU-rich region binding"/>
    <property type="evidence" value="ECO:0007669"/>
    <property type="project" value="TreeGrafter"/>
</dbReference>
<accession>A0AAW2RAY5</accession>
<reference evidence="8" key="1">
    <citation type="submission" date="2020-06" db="EMBL/GenBank/DDBJ databases">
        <authorList>
            <person name="Li T."/>
            <person name="Hu X."/>
            <person name="Zhang T."/>
            <person name="Song X."/>
            <person name="Zhang H."/>
            <person name="Dai N."/>
            <person name="Sheng W."/>
            <person name="Hou X."/>
            <person name="Wei L."/>
        </authorList>
    </citation>
    <scope>NUCLEOTIDE SEQUENCE</scope>
    <source>
        <strain evidence="8">KEN8</strain>
        <tissue evidence="8">Leaf</tissue>
    </source>
</reference>
<proteinExistence type="inferred from homology"/>
<evidence type="ECO:0000259" key="7">
    <source>
        <dbReference type="Pfam" id="PF01138"/>
    </source>
</evidence>
<dbReference type="GO" id="GO:0005730">
    <property type="term" value="C:nucleolus"/>
    <property type="evidence" value="ECO:0007669"/>
    <property type="project" value="UniProtKB-SubCell"/>
</dbReference>
<protein>
    <recommendedName>
        <fullName evidence="6">Ribosomal RNA-processing protein 42</fullName>
    </recommendedName>
</protein>
<dbReference type="InterPro" id="IPR020568">
    <property type="entry name" value="Ribosomal_Su5_D2-typ_SF"/>
</dbReference>
<keyword evidence="5" id="KW-0271">Exosome</keyword>
<dbReference type="GO" id="GO:0034473">
    <property type="term" value="P:U1 snRNA 3'-end processing"/>
    <property type="evidence" value="ECO:0007669"/>
    <property type="project" value="TreeGrafter"/>
</dbReference>
<dbReference type="GO" id="GO:0071038">
    <property type="term" value="P:TRAMP-dependent tRNA surveillance pathway"/>
    <property type="evidence" value="ECO:0007669"/>
    <property type="project" value="TreeGrafter"/>
</dbReference>
<dbReference type="PANTHER" id="PTHR11097">
    <property type="entry name" value="EXOSOME COMPLEX EXONUCLEASE RIBOSOMAL RNA PROCESSING PROTEIN"/>
    <property type="match status" value="1"/>
</dbReference>
<dbReference type="InterPro" id="IPR001247">
    <property type="entry name" value="ExoRNase_PH_dom1"/>
</dbReference>
<evidence type="ECO:0000256" key="1">
    <source>
        <dbReference type="ARBA" id="ARBA00004496"/>
    </source>
</evidence>
<gene>
    <name evidence="8" type="ORF">Scaly_0837000</name>
</gene>
<name>A0AAW2RAY5_9LAMI</name>
<dbReference type="Gene3D" id="3.30.230.70">
    <property type="entry name" value="GHMP Kinase, N-terminal domain"/>
    <property type="match status" value="1"/>
</dbReference>
<comment type="subcellular location">
    <subcellularLocation>
        <location evidence="1">Cytoplasm</location>
    </subcellularLocation>
    <subcellularLocation>
        <location evidence="2">Nucleus</location>
        <location evidence="2">Nucleolus</location>
    </subcellularLocation>
</comment>
<sequence>MSFIDTIFDDITAYFVSYGGFSWRAKLHKGWNASCEPDGRKRLAYRPIFVWKLVTTKASGSARVKLGATDVIASVKAELGKPNPSHPDKGKVSIYVDCSPTAEPTFEELGLISRRYPLLREGLLGSLHRWSCGSSKQYSYSKVQVAANASSDEQPEVDVSDEEFLQYQRVPV</sequence>
<reference evidence="8" key="2">
    <citation type="journal article" date="2024" name="Plant">
        <title>Genomic evolution and insights into agronomic trait innovations of Sesamum species.</title>
        <authorList>
            <person name="Miao H."/>
            <person name="Wang L."/>
            <person name="Qu L."/>
            <person name="Liu H."/>
            <person name="Sun Y."/>
            <person name="Le M."/>
            <person name="Wang Q."/>
            <person name="Wei S."/>
            <person name="Zheng Y."/>
            <person name="Lin W."/>
            <person name="Duan Y."/>
            <person name="Cao H."/>
            <person name="Xiong S."/>
            <person name="Wang X."/>
            <person name="Wei L."/>
            <person name="Li C."/>
            <person name="Ma Q."/>
            <person name="Ju M."/>
            <person name="Zhao R."/>
            <person name="Li G."/>
            <person name="Mu C."/>
            <person name="Tian Q."/>
            <person name="Mei H."/>
            <person name="Zhang T."/>
            <person name="Gao T."/>
            <person name="Zhang H."/>
        </authorList>
    </citation>
    <scope>NUCLEOTIDE SEQUENCE</scope>
    <source>
        <strain evidence="8">KEN8</strain>
    </source>
</reference>
<dbReference type="GO" id="GO:0034476">
    <property type="term" value="P:U5 snRNA 3'-end processing"/>
    <property type="evidence" value="ECO:0007669"/>
    <property type="project" value="TreeGrafter"/>
</dbReference>
<feature type="domain" description="Exoribonuclease phosphorolytic" evidence="7">
    <location>
        <begin position="45"/>
        <end position="157"/>
    </location>
</feature>
<keyword evidence="4" id="KW-0963">Cytoplasm</keyword>
<dbReference type="GO" id="GO:0000176">
    <property type="term" value="C:nuclear exosome (RNase complex)"/>
    <property type="evidence" value="ECO:0007669"/>
    <property type="project" value="TreeGrafter"/>
</dbReference>
<evidence type="ECO:0000256" key="2">
    <source>
        <dbReference type="ARBA" id="ARBA00004604"/>
    </source>
</evidence>
<dbReference type="PANTHER" id="PTHR11097:SF8">
    <property type="entry name" value="EXOSOME COMPLEX COMPONENT RRP42"/>
    <property type="match status" value="1"/>
</dbReference>
<dbReference type="EMBL" id="JACGWM010000004">
    <property type="protein sequence ID" value="KAL0377194.1"/>
    <property type="molecule type" value="Genomic_DNA"/>
</dbReference>
<dbReference type="GO" id="GO:0034475">
    <property type="term" value="P:U4 snRNA 3'-end processing"/>
    <property type="evidence" value="ECO:0007669"/>
    <property type="project" value="TreeGrafter"/>
</dbReference>
<dbReference type="GO" id="GO:0071035">
    <property type="term" value="P:nuclear polyadenylation-dependent rRNA catabolic process"/>
    <property type="evidence" value="ECO:0007669"/>
    <property type="project" value="TreeGrafter"/>
</dbReference>
<dbReference type="GO" id="GO:0000177">
    <property type="term" value="C:cytoplasmic exosome (RNase complex)"/>
    <property type="evidence" value="ECO:0007669"/>
    <property type="project" value="TreeGrafter"/>
</dbReference>
<dbReference type="GO" id="GO:0016075">
    <property type="term" value="P:rRNA catabolic process"/>
    <property type="evidence" value="ECO:0007669"/>
    <property type="project" value="TreeGrafter"/>
</dbReference>
<dbReference type="InterPro" id="IPR050590">
    <property type="entry name" value="Exosome_comp_Rrp42_subfam"/>
</dbReference>
<evidence type="ECO:0000256" key="5">
    <source>
        <dbReference type="ARBA" id="ARBA00022835"/>
    </source>
</evidence>
<evidence type="ECO:0000256" key="6">
    <source>
        <dbReference type="ARBA" id="ARBA00042523"/>
    </source>
</evidence>
<comment type="similarity">
    <text evidence="3">Belongs to the RNase PH family.</text>
</comment>
<evidence type="ECO:0000313" key="8">
    <source>
        <dbReference type="EMBL" id="KAL0377194.1"/>
    </source>
</evidence>
<dbReference type="SUPFAM" id="SSF54211">
    <property type="entry name" value="Ribosomal protein S5 domain 2-like"/>
    <property type="match status" value="1"/>
</dbReference>